<protein>
    <submittedName>
        <fullName evidence="1">Uncharacterized protein</fullName>
    </submittedName>
</protein>
<reference evidence="1 2" key="1">
    <citation type="journal article" date="2018" name="Front. Plant Sci.">
        <title>Red Clover (Trifolium pratense) and Zigzag Clover (T. medium) - A Picture of Genomic Similarities and Differences.</title>
        <authorList>
            <person name="Dluhosova J."/>
            <person name="Istvanek J."/>
            <person name="Nedelnik J."/>
            <person name="Repkova J."/>
        </authorList>
    </citation>
    <scope>NUCLEOTIDE SEQUENCE [LARGE SCALE GENOMIC DNA]</scope>
    <source>
        <strain evidence="2">cv. 10/8</strain>
        <tissue evidence="1">Leaf</tissue>
    </source>
</reference>
<organism evidence="1 2">
    <name type="scientific">Trifolium medium</name>
    <dbReference type="NCBI Taxonomy" id="97028"/>
    <lineage>
        <taxon>Eukaryota</taxon>
        <taxon>Viridiplantae</taxon>
        <taxon>Streptophyta</taxon>
        <taxon>Embryophyta</taxon>
        <taxon>Tracheophyta</taxon>
        <taxon>Spermatophyta</taxon>
        <taxon>Magnoliopsida</taxon>
        <taxon>eudicotyledons</taxon>
        <taxon>Gunneridae</taxon>
        <taxon>Pentapetalae</taxon>
        <taxon>rosids</taxon>
        <taxon>fabids</taxon>
        <taxon>Fabales</taxon>
        <taxon>Fabaceae</taxon>
        <taxon>Papilionoideae</taxon>
        <taxon>50 kb inversion clade</taxon>
        <taxon>NPAAA clade</taxon>
        <taxon>Hologalegina</taxon>
        <taxon>IRL clade</taxon>
        <taxon>Trifolieae</taxon>
        <taxon>Trifolium</taxon>
    </lineage>
</organism>
<dbReference type="AlphaFoldDB" id="A0A392VCT0"/>
<proteinExistence type="predicted"/>
<evidence type="ECO:0000313" key="2">
    <source>
        <dbReference type="Proteomes" id="UP000265520"/>
    </source>
</evidence>
<keyword evidence="2" id="KW-1185">Reference proteome</keyword>
<name>A0A392VCT0_9FABA</name>
<sequence>SARRAGEDGAARQSVGVMVQELSDVGASRRFIRRIAHLHVYFARVAQTG</sequence>
<comment type="caution">
    <text evidence="1">The sequence shown here is derived from an EMBL/GenBank/DDBJ whole genome shotgun (WGS) entry which is preliminary data.</text>
</comment>
<dbReference type="Proteomes" id="UP000265520">
    <property type="component" value="Unassembled WGS sequence"/>
</dbReference>
<accession>A0A392VCT0</accession>
<feature type="non-terminal residue" evidence="1">
    <location>
        <position position="1"/>
    </location>
</feature>
<dbReference type="EMBL" id="LXQA011133038">
    <property type="protein sequence ID" value="MCI86158.1"/>
    <property type="molecule type" value="Genomic_DNA"/>
</dbReference>
<evidence type="ECO:0000313" key="1">
    <source>
        <dbReference type="EMBL" id="MCI86158.1"/>
    </source>
</evidence>